<dbReference type="Proteomes" id="UP000288675">
    <property type="component" value="Chromosome"/>
</dbReference>
<proteinExistence type="predicted"/>
<name>A0AAJ3Z4T7_9BACI</name>
<evidence type="ECO:0008006" key="3">
    <source>
        <dbReference type="Google" id="ProtNLM"/>
    </source>
</evidence>
<dbReference type="RefSeq" id="WP_082094176.1">
    <property type="nucleotide sequence ID" value="NZ_CP035232.1"/>
</dbReference>
<dbReference type="Gene3D" id="3.40.1580.10">
    <property type="entry name" value="SMI1/KNR4-like"/>
    <property type="match status" value="1"/>
</dbReference>
<reference evidence="1 2" key="1">
    <citation type="submission" date="2019-01" db="EMBL/GenBank/DDBJ databases">
        <title>Genome sequence of Bacillus glycinifermentans SRCM103574.</title>
        <authorList>
            <person name="Kong H.-J."/>
            <person name="Jeong S.-Y."/>
            <person name="Jeong D.-Y."/>
        </authorList>
    </citation>
    <scope>NUCLEOTIDE SEQUENCE [LARGE SCALE GENOMIC DNA]</scope>
    <source>
        <strain evidence="1 2">SRCM103574</strain>
    </source>
</reference>
<dbReference type="EMBL" id="CP035232">
    <property type="protein sequence ID" value="QAT67850.1"/>
    <property type="molecule type" value="Genomic_DNA"/>
</dbReference>
<dbReference type="AlphaFoldDB" id="A0AAJ3Z4T7"/>
<sequence length="81" mass="9372">MSEGIISELEENLQLNFPTSYKWFLKNYGSGGMYGIEVLGFVNGKATVVDQTKDYRRYFNLPKGPAMPRPFAWRKTAFNHF</sequence>
<organism evidence="1 2">
    <name type="scientific">Bacillus glycinifermentans</name>
    <dbReference type="NCBI Taxonomy" id="1664069"/>
    <lineage>
        <taxon>Bacteria</taxon>
        <taxon>Bacillati</taxon>
        <taxon>Bacillota</taxon>
        <taxon>Bacilli</taxon>
        <taxon>Bacillales</taxon>
        <taxon>Bacillaceae</taxon>
        <taxon>Bacillus</taxon>
    </lineage>
</organism>
<evidence type="ECO:0000313" key="1">
    <source>
        <dbReference type="EMBL" id="QAT67850.1"/>
    </source>
</evidence>
<dbReference type="InterPro" id="IPR037883">
    <property type="entry name" value="Knr4/Smi1-like_sf"/>
</dbReference>
<protein>
    <recommendedName>
        <fullName evidence="3">Knr4/Smi1-like domain-containing protein</fullName>
    </recommendedName>
</protein>
<dbReference type="SUPFAM" id="SSF160631">
    <property type="entry name" value="SMI1/KNR4-like"/>
    <property type="match status" value="1"/>
</dbReference>
<dbReference type="GeneID" id="99971445"/>
<accession>A0AAJ3Z4T7</accession>
<evidence type="ECO:0000313" key="2">
    <source>
        <dbReference type="Proteomes" id="UP000288675"/>
    </source>
</evidence>
<gene>
    <name evidence="1" type="ORF">EQZ20_11165</name>
</gene>
<dbReference type="Pfam" id="PF14567">
    <property type="entry name" value="SUKH_5"/>
    <property type="match status" value="1"/>
</dbReference>